<protein>
    <submittedName>
        <fullName evidence="1">Uncharacterized protein</fullName>
    </submittedName>
</protein>
<reference evidence="1" key="1">
    <citation type="submission" date="2020-06" db="EMBL/GenBank/DDBJ databases">
        <title>Genomic insights into acetone-butanol-ethanol (ABE) fermentation by sequencing solventogenic clostridia strains.</title>
        <authorList>
            <person name="Brown S."/>
        </authorList>
    </citation>
    <scope>NUCLEOTIDE SEQUENCE</scope>
    <source>
        <strain evidence="1">DJ123</strain>
    </source>
</reference>
<sequence>MLEIETKYGCFGHFKDLFLFMQEEHLLEIEITELKYCLSEVFGKGVYTLNQIEQIMEV</sequence>
<dbReference type="EMBL" id="JABTDW010000001">
    <property type="protein sequence ID" value="NSB12089.1"/>
    <property type="molecule type" value="Genomic_DNA"/>
</dbReference>
<accession>A0AAE5H0T0</accession>
<proteinExistence type="predicted"/>
<dbReference type="RefSeq" id="WP_173715233.1">
    <property type="nucleotide sequence ID" value="NZ_JABTDW010000001.1"/>
</dbReference>
<dbReference type="AlphaFoldDB" id="A0AAE5H0T0"/>
<comment type="caution">
    <text evidence="1">The sequence shown here is derived from an EMBL/GenBank/DDBJ whole genome shotgun (WGS) entry which is preliminary data.</text>
</comment>
<name>A0AAE5H0T0_CLOBE</name>
<dbReference type="Proteomes" id="UP000822184">
    <property type="component" value="Unassembled WGS sequence"/>
</dbReference>
<organism evidence="1 2">
    <name type="scientific">Clostridium beijerinckii</name>
    <name type="common">Clostridium MP</name>
    <dbReference type="NCBI Taxonomy" id="1520"/>
    <lineage>
        <taxon>Bacteria</taxon>
        <taxon>Bacillati</taxon>
        <taxon>Bacillota</taxon>
        <taxon>Clostridia</taxon>
        <taxon>Eubacteriales</taxon>
        <taxon>Clostridiaceae</taxon>
        <taxon>Clostridium</taxon>
    </lineage>
</organism>
<evidence type="ECO:0000313" key="2">
    <source>
        <dbReference type="Proteomes" id="UP000822184"/>
    </source>
</evidence>
<evidence type="ECO:0000313" key="1">
    <source>
        <dbReference type="EMBL" id="NSB12089.1"/>
    </source>
</evidence>
<gene>
    <name evidence="1" type="ORF">BCD95_000348</name>
</gene>